<evidence type="ECO:0000259" key="1">
    <source>
        <dbReference type="Pfam" id="PF13358"/>
    </source>
</evidence>
<dbReference type="Pfam" id="PF13358">
    <property type="entry name" value="DDE_3"/>
    <property type="match status" value="1"/>
</dbReference>
<proteinExistence type="predicted"/>
<dbReference type="GO" id="GO:0003676">
    <property type="term" value="F:nucleic acid binding"/>
    <property type="evidence" value="ECO:0007669"/>
    <property type="project" value="InterPro"/>
</dbReference>
<dbReference type="Gene3D" id="3.30.420.10">
    <property type="entry name" value="Ribonuclease H-like superfamily/Ribonuclease H"/>
    <property type="match status" value="1"/>
</dbReference>
<dbReference type="InterPro" id="IPR009057">
    <property type="entry name" value="Homeodomain-like_sf"/>
</dbReference>
<dbReference type="SUPFAM" id="SSF46689">
    <property type="entry name" value="Homeodomain-like"/>
    <property type="match status" value="1"/>
</dbReference>
<comment type="caution">
    <text evidence="2">The sequence shown here is derived from an EMBL/GenBank/DDBJ whole genome shotgun (WGS) entry which is preliminary data.</text>
</comment>
<protein>
    <submittedName>
        <fullName evidence="2">IS630 family transposase</fullName>
    </submittedName>
</protein>
<dbReference type="PANTHER" id="PTHR46564:SF1">
    <property type="entry name" value="TRANSPOSASE"/>
    <property type="match status" value="1"/>
</dbReference>
<dbReference type="AlphaFoldDB" id="A0A2P7S6B1"/>
<organism evidence="2 3">
    <name type="scientific">Kumtagia ephedrae</name>
    <dbReference type="NCBI Taxonomy" id="2116701"/>
    <lineage>
        <taxon>Bacteria</taxon>
        <taxon>Pseudomonadati</taxon>
        <taxon>Pseudomonadota</taxon>
        <taxon>Alphaproteobacteria</taxon>
        <taxon>Hyphomicrobiales</taxon>
        <taxon>Phyllobacteriaceae</taxon>
        <taxon>Kumtagia</taxon>
    </lineage>
</organism>
<dbReference type="InterPro" id="IPR036397">
    <property type="entry name" value="RNaseH_sf"/>
</dbReference>
<evidence type="ECO:0000313" key="2">
    <source>
        <dbReference type="EMBL" id="PSJ58003.1"/>
    </source>
</evidence>
<evidence type="ECO:0000313" key="3">
    <source>
        <dbReference type="Proteomes" id="UP000241229"/>
    </source>
</evidence>
<accession>A0A2P7S6B1</accession>
<dbReference type="PANTHER" id="PTHR46564">
    <property type="entry name" value="TRANSPOSASE"/>
    <property type="match status" value="1"/>
</dbReference>
<sequence length="314" mass="34847">MARPYSMDLRQQAMDRLAAGETSRAAAAALKVAVSSVIKWAARQRATGSAAPGQMGGHRRPLITGADRDWVLAEVERTPHVTLAVLTAGLAARGLKLHPASVGRFLHREGKSFKKTVLPAEQARPRLARLCERWQRHQGKIDPTRLVFLDETWVKTNMAPLRGWADRGKRLLAHVPHGHWKTMTFIAALRYDRIEAPWVLDGPINGEAFRTYVAAELLKTLKPGDIVVLDNLGSHKSKEVRAMVRRTGAKLVFLPPYSPDLNPIEQLFAKLKHAMRKAMGRTVDAVHDALTETLETIPPSECQNYLANAGYKST</sequence>
<dbReference type="RefSeq" id="WP_106773240.1">
    <property type="nucleotide sequence ID" value="NZ_PXYK01000015.1"/>
</dbReference>
<dbReference type="NCBIfam" id="NF033545">
    <property type="entry name" value="transpos_IS630"/>
    <property type="match status" value="1"/>
</dbReference>
<dbReference type="OrthoDB" id="565387at2"/>
<dbReference type="InterPro" id="IPR038717">
    <property type="entry name" value="Tc1-like_DDE_dom"/>
</dbReference>
<reference evidence="2 3" key="1">
    <citation type="submission" date="2018-03" db="EMBL/GenBank/DDBJ databases">
        <title>The draft genome of Mesorhizobium sp. 6GN-30.</title>
        <authorList>
            <person name="Liu L."/>
            <person name="Li L."/>
            <person name="Wang T."/>
            <person name="Zhang X."/>
            <person name="Liang L."/>
        </authorList>
    </citation>
    <scope>NUCLEOTIDE SEQUENCE [LARGE SCALE GENOMIC DNA]</scope>
    <source>
        <strain evidence="2 3">6GN30</strain>
    </source>
</reference>
<dbReference type="InterPro" id="IPR047655">
    <property type="entry name" value="Transpos_IS630-like"/>
</dbReference>
<keyword evidence="3" id="KW-1185">Reference proteome</keyword>
<feature type="domain" description="Tc1-like transposase DDE" evidence="1">
    <location>
        <begin position="145"/>
        <end position="282"/>
    </location>
</feature>
<name>A0A2P7S6B1_9HYPH</name>
<gene>
    <name evidence="2" type="ORF">C7I84_16175</name>
</gene>
<dbReference type="EMBL" id="PXYK01000015">
    <property type="protein sequence ID" value="PSJ58003.1"/>
    <property type="molecule type" value="Genomic_DNA"/>
</dbReference>
<dbReference type="Proteomes" id="UP000241229">
    <property type="component" value="Unassembled WGS sequence"/>
</dbReference>